<evidence type="ECO:0000256" key="3">
    <source>
        <dbReference type="ARBA" id="ARBA00023015"/>
    </source>
</evidence>
<evidence type="ECO:0000256" key="6">
    <source>
        <dbReference type="SAM" id="Coils"/>
    </source>
</evidence>
<dbReference type="PROSITE" id="PS50937">
    <property type="entry name" value="HTH_MERR_2"/>
    <property type="match status" value="1"/>
</dbReference>
<feature type="coiled-coil region" evidence="6">
    <location>
        <begin position="80"/>
        <end position="107"/>
    </location>
</feature>
<comment type="caution">
    <text evidence="8">The sequence shown here is derived from an EMBL/GenBank/DDBJ whole genome shotgun (WGS) entry which is preliminary data.</text>
</comment>
<name>A0A0P6W9E7_9HYPH</name>
<gene>
    <name evidence="8" type="ORF">ABB55_01115</name>
</gene>
<dbReference type="PANTHER" id="PTHR30204">
    <property type="entry name" value="REDOX-CYCLING DRUG-SENSING TRANSCRIPTIONAL ACTIVATOR SOXR"/>
    <property type="match status" value="1"/>
</dbReference>
<evidence type="ECO:0000256" key="1">
    <source>
        <dbReference type="ARBA" id="ARBA00004496"/>
    </source>
</evidence>
<keyword evidence="2" id="KW-0963">Cytoplasm</keyword>
<dbReference type="Gene3D" id="1.10.1660.10">
    <property type="match status" value="1"/>
</dbReference>
<dbReference type="InterPro" id="IPR047057">
    <property type="entry name" value="MerR_fam"/>
</dbReference>
<comment type="subcellular location">
    <subcellularLocation>
        <location evidence="1">Cytoplasm</location>
    </subcellularLocation>
</comment>
<dbReference type="EMBL" id="LJYW01000001">
    <property type="protein sequence ID" value="KPL50996.1"/>
    <property type="molecule type" value="Genomic_DNA"/>
</dbReference>
<evidence type="ECO:0000256" key="5">
    <source>
        <dbReference type="ARBA" id="ARBA00023163"/>
    </source>
</evidence>
<evidence type="ECO:0000256" key="2">
    <source>
        <dbReference type="ARBA" id="ARBA00022490"/>
    </source>
</evidence>
<evidence type="ECO:0000313" key="9">
    <source>
        <dbReference type="Proteomes" id="UP000048984"/>
    </source>
</evidence>
<dbReference type="NCBIfam" id="TIGR02044">
    <property type="entry name" value="CueR"/>
    <property type="match status" value="1"/>
</dbReference>
<dbReference type="InterPro" id="IPR009061">
    <property type="entry name" value="DNA-bd_dom_put_sf"/>
</dbReference>
<dbReference type="SUPFAM" id="SSF46955">
    <property type="entry name" value="Putative DNA-binding domain"/>
    <property type="match status" value="1"/>
</dbReference>
<dbReference type="PANTHER" id="PTHR30204:SF94">
    <property type="entry name" value="HEAVY METAL-DEPENDENT TRANSCRIPTIONAL REGULATOR HI_0293-RELATED"/>
    <property type="match status" value="1"/>
</dbReference>
<proteinExistence type="predicted"/>
<evidence type="ECO:0000256" key="4">
    <source>
        <dbReference type="ARBA" id="ARBA00023125"/>
    </source>
</evidence>
<reference evidence="8 9" key="2">
    <citation type="submission" date="2015-10" db="EMBL/GenBank/DDBJ databases">
        <title>Draft Genome Sequence of Prosthecomicrobium hirschii ATCC 27832.</title>
        <authorList>
            <person name="Daniel J."/>
            <person name="Givan S.A."/>
            <person name="Brun Y.V."/>
            <person name="Brown P.J."/>
        </authorList>
    </citation>
    <scope>NUCLEOTIDE SEQUENCE [LARGE SCALE GENOMIC DNA]</scope>
    <source>
        <strain evidence="8 9">16</strain>
    </source>
</reference>
<dbReference type="InterPro" id="IPR000551">
    <property type="entry name" value="MerR-type_HTH_dom"/>
</dbReference>
<dbReference type="GO" id="GO:0003700">
    <property type="term" value="F:DNA-binding transcription factor activity"/>
    <property type="evidence" value="ECO:0007669"/>
    <property type="project" value="InterPro"/>
</dbReference>
<dbReference type="GO" id="GO:0005507">
    <property type="term" value="F:copper ion binding"/>
    <property type="evidence" value="ECO:0007669"/>
    <property type="project" value="InterPro"/>
</dbReference>
<dbReference type="Proteomes" id="UP000048984">
    <property type="component" value="Unassembled WGS sequence"/>
</dbReference>
<dbReference type="Pfam" id="PF09278">
    <property type="entry name" value="MerR-DNA-bind"/>
    <property type="match status" value="1"/>
</dbReference>
<dbReference type="GO" id="GO:0003677">
    <property type="term" value="F:DNA binding"/>
    <property type="evidence" value="ECO:0007669"/>
    <property type="project" value="UniProtKB-KW"/>
</dbReference>
<dbReference type="PRINTS" id="PR00040">
    <property type="entry name" value="HTHMERR"/>
</dbReference>
<keyword evidence="9" id="KW-1185">Reference proteome</keyword>
<keyword evidence="5" id="KW-0804">Transcription</keyword>
<keyword evidence="6" id="KW-0175">Coiled coil</keyword>
<evidence type="ECO:0000259" key="7">
    <source>
        <dbReference type="PROSITE" id="PS50937"/>
    </source>
</evidence>
<reference evidence="8 9" key="1">
    <citation type="submission" date="2015-09" db="EMBL/GenBank/DDBJ databases">
        <authorList>
            <person name="Jackson K.R."/>
            <person name="Lunt B.L."/>
            <person name="Fisher J.N.B."/>
            <person name="Gardner A.V."/>
            <person name="Bailey M.E."/>
            <person name="Deus L.M."/>
            <person name="Earl A.S."/>
            <person name="Gibby P.D."/>
            <person name="Hartmann K.A."/>
            <person name="Liu J.E."/>
            <person name="Manci A.M."/>
            <person name="Nielsen D.A."/>
            <person name="Solomon M.B."/>
            <person name="Breakwell D.P."/>
            <person name="Burnett S.H."/>
            <person name="Grose J.H."/>
        </authorList>
    </citation>
    <scope>NUCLEOTIDE SEQUENCE [LARGE SCALE GENOMIC DNA]</scope>
    <source>
        <strain evidence="8 9">16</strain>
    </source>
</reference>
<dbReference type="PROSITE" id="PS00552">
    <property type="entry name" value="HTH_MERR_1"/>
    <property type="match status" value="1"/>
</dbReference>
<dbReference type="InterPro" id="IPR015358">
    <property type="entry name" value="Tscrpt_reg_MerR_DNA-bd"/>
</dbReference>
<dbReference type="AlphaFoldDB" id="A0A0P6W9E7"/>
<dbReference type="InterPro" id="IPR011789">
    <property type="entry name" value="CueR"/>
</dbReference>
<protein>
    <submittedName>
        <fullName evidence="8">Transcriptional regulator</fullName>
    </submittedName>
</protein>
<organism evidence="8 9">
    <name type="scientific">Prosthecodimorpha hirschii</name>
    <dbReference type="NCBI Taxonomy" id="665126"/>
    <lineage>
        <taxon>Bacteria</taxon>
        <taxon>Pseudomonadati</taxon>
        <taxon>Pseudomonadota</taxon>
        <taxon>Alphaproteobacteria</taxon>
        <taxon>Hyphomicrobiales</taxon>
        <taxon>Ancalomicrobiaceae</taxon>
        <taxon>Prosthecodimorpha</taxon>
    </lineage>
</organism>
<keyword evidence="4" id="KW-0238">DNA-binding</keyword>
<dbReference type="STRING" id="665126.ABB55_01115"/>
<dbReference type="GO" id="GO:0045893">
    <property type="term" value="P:positive regulation of DNA-templated transcription"/>
    <property type="evidence" value="ECO:0007669"/>
    <property type="project" value="InterPro"/>
</dbReference>
<dbReference type="Pfam" id="PF00376">
    <property type="entry name" value="MerR"/>
    <property type="match status" value="1"/>
</dbReference>
<keyword evidence="3" id="KW-0805">Transcription regulation</keyword>
<accession>A0A0P6W9E7</accession>
<sequence>MNIASAAGAAGLTAKAVRYYESVGLLAAPRRDNGYRDYGPAEIARLKFLARARNLGFSVDECRALLSLWSDNRRSSADVRAMAQTRIREIEAKIAELESLKRSLGSLVAACHGDDRPDCPIIDDLAGCGHAH</sequence>
<evidence type="ECO:0000313" key="8">
    <source>
        <dbReference type="EMBL" id="KPL50996.1"/>
    </source>
</evidence>
<feature type="domain" description="HTH merR-type" evidence="7">
    <location>
        <begin position="1"/>
        <end position="68"/>
    </location>
</feature>
<dbReference type="GO" id="GO:0005737">
    <property type="term" value="C:cytoplasm"/>
    <property type="evidence" value="ECO:0007669"/>
    <property type="project" value="UniProtKB-SubCell"/>
</dbReference>
<dbReference type="SMART" id="SM00422">
    <property type="entry name" value="HTH_MERR"/>
    <property type="match status" value="1"/>
</dbReference>